<accession>A0A9P6YLA9</accession>
<dbReference type="SMART" id="SM00184">
    <property type="entry name" value="RING"/>
    <property type="match status" value="1"/>
</dbReference>
<evidence type="ECO:0000259" key="7">
    <source>
        <dbReference type="PROSITE" id="PS50006"/>
    </source>
</evidence>
<dbReference type="Pfam" id="PF17123">
    <property type="entry name" value="zf-RING_11"/>
    <property type="match status" value="1"/>
</dbReference>
<evidence type="ECO:0000256" key="3">
    <source>
        <dbReference type="ARBA" id="ARBA00013252"/>
    </source>
</evidence>
<dbReference type="EMBL" id="JAANIT010000144">
    <property type="protein sequence ID" value="KAG1551492.1"/>
    <property type="molecule type" value="Genomic_DNA"/>
</dbReference>
<dbReference type="InterPro" id="IPR036428">
    <property type="entry name" value="PCD_sf"/>
</dbReference>
<evidence type="ECO:0000313" key="10">
    <source>
        <dbReference type="Proteomes" id="UP000717996"/>
    </source>
</evidence>
<evidence type="ECO:0000313" key="9">
    <source>
        <dbReference type="EMBL" id="KAG1551492.1"/>
    </source>
</evidence>
<keyword evidence="4" id="KW-0456">Lyase</keyword>
<comment type="caution">
    <text evidence="9">The sequence shown here is derived from an EMBL/GenBank/DDBJ whole genome shotgun (WGS) entry which is preliminary data.</text>
</comment>
<dbReference type="PANTHER" id="PTHR12599">
    <property type="entry name" value="PTERIN-4-ALPHA-CARBINOLAMINE DEHYDRATASE"/>
    <property type="match status" value="1"/>
</dbReference>
<dbReference type="Gene3D" id="3.30.1360.20">
    <property type="entry name" value="Transcriptional coactivator/pterin dehydratase"/>
    <property type="match status" value="1"/>
</dbReference>
<comment type="catalytic activity">
    <reaction evidence="1">
        <text>(4aS,6R)-4a-hydroxy-L-erythro-5,6,7,8-tetrahydrobiopterin = (6R)-L-erythro-6,7-dihydrobiopterin + H2O</text>
        <dbReference type="Rhea" id="RHEA:11920"/>
        <dbReference type="ChEBI" id="CHEBI:15377"/>
        <dbReference type="ChEBI" id="CHEBI:15642"/>
        <dbReference type="ChEBI" id="CHEBI:43120"/>
        <dbReference type="EC" id="4.2.1.96"/>
    </reaction>
</comment>
<feature type="domain" description="RING-type" evidence="8">
    <location>
        <begin position="168"/>
        <end position="211"/>
    </location>
</feature>
<evidence type="ECO:0000256" key="6">
    <source>
        <dbReference type="PROSITE-ProRule" id="PRU00175"/>
    </source>
</evidence>
<dbReference type="Pfam" id="PF00498">
    <property type="entry name" value="FHA"/>
    <property type="match status" value="1"/>
</dbReference>
<organism evidence="9 10">
    <name type="scientific">Rhizopus oryzae</name>
    <name type="common">Mucormycosis agent</name>
    <name type="synonym">Rhizopus arrhizus var. delemar</name>
    <dbReference type="NCBI Taxonomy" id="64495"/>
    <lineage>
        <taxon>Eukaryota</taxon>
        <taxon>Fungi</taxon>
        <taxon>Fungi incertae sedis</taxon>
        <taxon>Mucoromycota</taxon>
        <taxon>Mucoromycotina</taxon>
        <taxon>Mucoromycetes</taxon>
        <taxon>Mucorales</taxon>
        <taxon>Mucorineae</taxon>
        <taxon>Rhizopodaceae</taxon>
        <taxon>Rhizopus</taxon>
    </lineage>
</organism>
<keyword evidence="6" id="KW-0862">Zinc</keyword>
<dbReference type="OrthoDB" id="687730at2759"/>
<dbReference type="InterPro" id="IPR001841">
    <property type="entry name" value="Znf_RING"/>
</dbReference>
<dbReference type="SMART" id="SM00240">
    <property type="entry name" value="FHA"/>
    <property type="match status" value="1"/>
</dbReference>
<evidence type="ECO:0000256" key="4">
    <source>
        <dbReference type="ARBA" id="ARBA00023239"/>
    </source>
</evidence>
<dbReference type="Gene3D" id="3.30.40.10">
    <property type="entry name" value="Zinc/RING finger domain, C3HC4 (zinc finger)"/>
    <property type="match status" value="1"/>
</dbReference>
<comment type="similarity">
    <text evidence="2">Belongs to the pterin-4-alpha-carbinolamine dehydratase family.</text>
</comment>
<protein>
    <recommendedName>
        <fullName evidence="3">4a-hydroxytetrahydrobiopterin dehydratase</fullName>
        <ecNumber evidence="3">4.2.1.96</ecNumber>
    </recommendedName>
    <alternativeName>
        <fullName evidence="5">4-alpha-hydroxy-tetrahydropterin dehydratase</fullName>
    </alternativeName>
</protein>
<dbReference type="SUPFAM" id="SSF57850">
    <property type="entry name" value="RING/U-box"/>
    <property type="match status" value="1"/>
</dbReference>
<evidence type="ECO:0000256" key="1">
    <source>
        <dbReference type="ARBA" id="ARBA00001554"/>
    </source>
</evidence>
<dbReference type="Pfam" id="PF01329">
    <property type="entry name" value="Pterin_4a"/>
    <property type="match status" value="1"/>
</dbReference>
<proteinExistence type="inferred from homology"/>
<dbReference type="GO" id="GO:0006729">
    <property type="term" value="P:tetrahydrobiopterin biosynthetic process"/>
    <property type="evidence" value="ECO:0007669"/>
    <property type="project" value="InterPro"/>
</dbReference>
<dbReference type="GO" id="GO:0008270">
    <property type="term" value="F:zinc ion binding"/>
    <property type="evidence" value="ECO:0007669"/>
    <property type="project" value="UniProtKB-KW"/>
</dbReference>
<dbReference type="InterPro" id="IPR013083">
    <property type="entry name" value="Znf_RING/FYVE/PHD"/>
</dbReference>
<name>A0A9P6YLA9_RHIOR</name>
<evidence type="ECO:0000259" key="8">
    <source>
        <dbReference type="PROSITE" id="PS50089"/>
    </source>
</evidence>
<dbReference type="Gene3D" id="2.60.200.20">
    <property type="match status" value="1"/>
</dbReference>
<dbReference type="EC" id="4.2.1.96" evidence="3"/>
<dbReference type="PROSITE" id="PS50089">
    <property type="entry name" value="ZF_RING_2"/>
    <property type="match status" value="1"/>
</dbReference>
<dbReference type="SUPFAM" id="SSF55248">
    <property type="entry name" value="PCD-like"/>
    <property type="match status" value="1"/>
</dbReference>
<gene>
    <name evidence="9" type="ORF">G6F51_001806</name>
</gene>
<reference evidence="9" key="1">
    <citation type="journal article" date="2020" name="Microb. Genom.">
        <title>Genetic diversity of clinical and environmental Mucorales isolates obtained from an investigation of mucormycosis cases among solid organ transplant recipients.</title>
        <authorList>
            <person name="Nguyen M.H."/>
            <person name="Kaul D."/>
            <person name="Muto C."/>
            <person name="Cheng S.J."/>
            <person name="Richter R.A."/>
            <person name="Bruno V.M."/>
            <person name="Liu G."/>
            <person name="Beyhan S."/>
            <person name="Sundermann A.J."/>
            <person name="Mounaud S."/>
            <person name="Pasculle A.W."/>
            <person name="Nierman W.C."/>
            <person name="Driscoll E."/>
            <person name="Cumbie R."/>
            <person name="Clancy C.J."/>
            <person name="Dupont C.L."/>
        </authorList>
    </citation>
    <scope>NUCLEOTIDE SEQUENCE</scope>
    <source>
        <strain evidence="9">GL16</strain>
    </source>
</reference>
<dbReference type="AlphaFoldDB" id="A0A9P6YLA9"/>
<feature type="domain" description="FHA" evidence="7">
    <location>
        <begin position="52"/>
        <end position="101"/>
    </location>
</feature>
<dbReference type="CDD" id="cd00914">
    <property type="entry name" value="PCD_DCoH_subfamily_b"/>
    <property type="match status" value="1"/>
</dbReference>
<dbReference type="SUPFAM" id="SSF49879">
    <property type="entry name" value="SMAD/FHA domain"/>
    <property type="match status" value="1"/>
</dbReference>
<dbReference type="PROSITE" id="PS50006">
    <property type="entry name" value="FHA_DOMAIN"/>
    <property type="match status" value="1"/>
</dbReference>
<keyword evidence="6" id="KW-0863">Zinc-finger</keyword>
<keyword evidence="6" id="KW-0479">Metal-binding</keyword>
<dbReference type="InterPro" id="IPR001533">
    <property type="entry name" value="Pterin_deHydtase"/>
</dbReference>
<dbReference type="InterPro" id="IPR008984">
    <property type="entry name" value="SMAD_FHA_dom_sf"/>
</dbReference>
<dbReference type="NCBIfam" id="NF002018">
    <property type="entry name" value="PRK00823.1-3"/>
    <property type="match status" value="1"/>
</dbReference>
<dbReference type="PANTHER" id="PTHR12599:SF0">
    <property type="entry name" value="PTERIN-4-ALPHA-CARBINOLAMINE DEHYDRATASE"/>
    <property type="match status" value="1"/>
</dbReference>
<dbReference type="GO" id="GO:0008124">
    <property type="term" value="F:4-alpha-hydroxytetrahydrobiopterin dehydratase activity"/>
    <property type="evidence" value="ECO:0007669"/>
    <property type="project" value="UniProtKB-EC"/>
</dbReference>
<dbReference type="Proteomes" id="UP000717996">
    <property type="component" value="Unassembled WGS sequence"/>
</dbReference>
<sequence length="386" mass="44259">MSASSPSSIDALMTPAHDRRTVHMRIVPLIDNPNRCFLFGIIDHRLAYPTKIKIGRYSERKNETDVISFRTKVVSRSHCEISLYLRDTKSSSGTFLNHVRLSSSGEGSEPVEIHDGDLVQLGMDFQGGREEVYRAVKMRFELNRPAPNPALHQRVTRQIRSDPPEDCCCICLCDPRPHQALFVSPCAHVFHFGCIRPLLKSYPGFQCPLCRTYSDLDQAPVPETAHDRKESQEVDLATVDREAKEDVKRKRMTSFILEKMKTVFSEKKKSKTVFSPMLWKQTSRCYSTLTKLTSTQRKTLLTPLMNAGWKMVDDRDAIIKSYTFKDFNEAFGFMTRVALKADRMNHHPEWLNIMKVYNQVQVTLSTHDCQGLSTRDVELATFCDQI</sequence>
<evidence type="ECO:0000256" key="5">
    <source>
        <dbReference type="ARBA" id="ARBA00030497"/>
    </source>
</evidence>
<evidence type="ECO:0000256" key="2">
    <source>
        <dbReference type="ARBA" id="ARBA00006472"/>
    </source>
</evidence>
<dbReference type="InterPro" id="IPR000253">
    <property type="entry name" value="FHA_dom"/>
</dbReference>